<dbReference type="Proteomes" id="UP001530400">
    <property type="component" value="Unassembled WGS sequence"/>
</dbReference>
<dbReference type="PANTHER" id="PTHR14614">
    <property type="entry name" value="HEPATOCELLULAR CARCINOMA-ASSOCIATED ANTIGEN"/>
    <property type="match status" value="1"/>
</dbReference>
<sequence>MTGYFAHFLPRPTSHPPLRTKDQDVGSRERKGRRFASSISSPRTIAPLLLTGDERFISEDGKSRTVYSLDFRSMMDFKVTPANVVVLEETYGIENVKKKISLVASLNKESSNSDDASVDLFSFDLQEINNGYKTAGSMTWDSSVCMGLYFAHNPLELSGEISGILSTVAKELSPDADDVSLTCTDVNDEVLGMLEHNMDKAAESPGYFDNDNVHVKKLDWFAFVNNETTTEESKQYDTIIASDCAYLKSQVNPLSETTDKLLGKESKLHTFAPINRTSELTETRKETKQMNVQVQDIELSKNPIKTDSCSAKTDEGFSGTSRFLHITAWHTNNLDFAMNNGAVNDIRDID</sequence>
<dbReference type="InterPro" id="IPR029063">
    <property type="entry name" value="SAM-dependent_MTases_sf"/>
</dbReference>
<comment type="caution">
    <text evidence="2">The sequence shown here is derived from an EMBL/GenBank/DDBJ whole genome shotgun (WGS) entry which is preliminary data.</text>
</comment>
<gene>
    <name evidence="2" type="ORF">ACHAWO_008284</name>
</gene>
<keyword evidence="3" id="KW-1185">Reference proteome</keyword>
<dbReference type="AlphaFoldDB" id="A0ABD3MZ66"/>
<accession>A0ABD3MZ66</accession>
<feature type="compositionally biased region" description="Basic and acidic residues" evidence="1">
    <location>
        <begin position="19"/>
        <end position="29"/>
    </location>
</feature>
<dbReference type="Pfam" id="PF10294">
    <property type="entry name" value="Methyltransf_16"/>
    <property type="match status" value="1"/>
</dbReference>
<evidence type="ECO:0000313" key="3">
    <source>
        <dbReference type="Proteomes" id="UP001530400"/>
    </source>
</evidence>
<dbReference type="Gene3D" id="3.40.50.150">
    <property type="entry name" value="Vaccinia Virus protein VP39"/>
    <property type="match status" value="1"/>
</dbReference>
<dbReference type="InterPro" id="IPR019410">
    <property type="entry name" value="Methyltransf_16"/>
</dbReference>
<evidence type="ECO:0000313" key="2">
    <source>
        <dbReference type="EMBL" id="KAL3768116.1"/>
    </source>
</evidence>
<feature type="region of interest" description="Disordered" evidence="1">
    <location>
        <begin position="1"/>
        <end position="39"/>
    </location>
</feature>
<name>A0ABD3MZ66_9STRA</name>
<evidence type="ECO:0000256" key="1">
    <source>
        <dbReference type="SAM" id="MobiDB-lite"/>
    </source>
</evidence>
<protein>
    <submittedName>
        <fullName evidence="2">Uncharacterized protein</fullName>
    </submittedName>
</protein>
<reference evidence="2 3" key="1">
    <citation type="submission" date="2024-10" db="EMBL/GenBank/DDBJ databases">
        <title>Updated reference genomes for cyclostephanoid diatoms.</title>
        <authorList>
            <person name="Roberts W.R."/>
            <person name="Alverson A.J."/>
        </authorList>
    </citation>
    <scope>NUCLEOTIDE SEQUENCE [LARGE SCALE GENOMIC DNA]</scope>
    <source>
        <strain evidence="2 3">AJA010-31</strain>
    </source>
</reference>
<proteinExistence type="predicted"/>
<dbReference type="EMBL" id="JALLPJ020001353">
    <property type="protein sequence ID" value="KAL3768116.1"/>
    <property type="molecule type" value="Genomic_DNA"/>
</dbReference>
<organism evidence="2 3">
    <name type="scientific">Cyclotella atomus</name>
    <dbReference type="NCBI Taxonomy" id="382360"/>
    <lineage>
        <taxon>Eukaryota</taxon>
        <taxon>Sar</taxon>
        <taxon>Stramenopiles</taxon>
        <taxon>Ochrophyta</taxon>
        <taxon>Bacillariophyta</taxon>
        <taxon>Coscinodiscophyceae</taxon>
        <taxon>Thalassiosirophycidae</taxon>
        <taxon>Stephanodiscales</taxon>
        <taxon>Stephanodiscaceae</taxon>
        <taxon>Cyclotella</taxon>
    </lineage>
</organism>